<comment type="caution">
    <text evidence="2">The sequence shown here is derived from an EMBL/GenBank/DDBJ whole genome shotgun (WGS) entry which is preliminary data.</text>
</comment>
<feature type="transmembrane region" description="Helical" evidence="1">
    <location>
        <begin position="126"/>
        <end position="146"/>
    </location>
</feature>
<feature type="transmembrane region" description="Helical" evidence="1">
    <location>
        <begin position="89"/>
        <end position="106"/>
    </location>
</feature>
<name>X1GZP9_9ZZZZ</name>
<dbReference type="AlphaFoldDB" id="X1GZP9"/>
<evidence type="ECO:0000313" key="2">
    <source>
        <dbReference type="EMBL" id="GAH38473.1"/>
    </source>
</evidence>
<organism evidence="2">
    <name type="scientific">marine sediment metagenome</name>
    <dbReference type="NCBI Taxonomy" id="412755"/>
    <lineage>
        <taxon>unclassified sequences</taxon>
        <taxon>metagenomes</taxon>
        <taxon>ecological metagenomes</taxon>
    </lineage>
</organism>
<reference evidence="2" key="1">
    <citation type="journal article" date="2014" name="Front. Microbiol.">
        <title>High frequency of phylogenetically diverse reductive dehalogenase-homologous genes in deep subseafloor sedimentary metagenomes.</title>
        <authorList>
            <person name="Kawai M."/>
            <person name="Futagami T."/>
            <person name="Toyoda A."/>
            <person name="Takaki Y."/>
            <person name="Nishi S."/>
            <person name="Hori S."/>
            <person name="Arai W."/>
            <person name="Tsubouchi T."/>
            <person name="Morono Y."/>
            <person name="Uchiyama I."/>
            <person name="Ito T."/>
            <person name="Fujiyama A."/>
            <person name="Inagaki F."/>
            <person name="Takami H."/>
        </authorList>
    </citation>
    <scope>NUCLEOTIDE SEQUENCE</scope>
    <source>
        <strain evidence="2">Expedition CK06-06</strain>
    </source>
</reference>
<proteinExistence type="predicted"/>
<keyword evidence="1" id="KW-0812">Transmembrane</keyword>
<keyword evidence="1" id="KW-0472">Membrane</keyword>
<evidence type="ECO:0000256" key="1">
    <source>
        <dbReference type="SAM" id="Phobius"/>
    </source>
</evidence>
<feature type="transmembrane region" description="Helical" evidence="1">
    <location>
        <begin position="36"/>
        <end position="56"/>
    </location>
</feature>
<feature type="transmembrane region" description="Helical" evidence="1">
    <location>
        <begin position="6"/>
        <end position="24"/>
    </location>
</feature>
<gene>
    <name evidence="2" type="ORF">S03H2_18402</name>
</gene>
<protein>
    <submittedName>
        <fullName evidence="2">Uncharacterized protein</fullName>
    </submittedName>
</protein>
<sequence>FDFLIVGIFVLLWLPLSKVVIEKSSKQRMSIFFQRLWLSLILITSVLGIIVGFSSATMDENAVTLGTLIIMLVLVIVCGLLIRKAWLSALHGAFLGSTWAIMFVYFSDNFRFWGIDTTQERILDIVFTLLTGTLIAMILGLLIGFVSKKIVTRKSQLAK</sequence>
<feature type="non-terminal residue" evidence="2">
    <location>
        <position position="1"/>
    </location>
</feature>
<accession>X1GZP9</accession>
<keyword evidence="1" id="KW-1133">Transmembrane helix</keyword>
<feature type="transmembrane region" description="Helical" evidence="1">
    <location>
        <begin position="62"/>
        <end position="82"/>
    </location>
</feature>
<dbReference type="EMBL" id="BARU01009548">
    <property type="protein sequence ID" value="GAH38473.1"/>
    <property type="molecule type" value="Genomic_DNA"/>
</dbReference>